<dbReference type="AlphaFoldDB" id="A0A4Q1JZ99"/>
<evidence type="ECO:0000313" key="1">
    <source>
        <dbReference type="EMBL" id="RXR08654.1"/>
    </source>
</evidence>
<comment type="caution">
    <text evidence="1">The sequence shown here is derived from an EMBL/GenBank/DDBJ whole genome shotgun (WGS) entry which is preliminary data.</text>
</comment>
<proteinExistence type="predicted"/>
<accession>A0A4Q1JZ99</accession>
<keyword evidence="2" id="KW-1185">Reference proteome</keyword>
<sequence>MFKVAWTITCSASPTGEMTSTRIAHCLGQCSKLNSAVEGGRDHDRCLGFIVSVEALGDDRTYWMELESGRDAFIDRLLMRHMT</sequence>
<name>A0A4Q1JZ99_9GAMM</name>
<dbReference type="EMBL" id="SAWZ01000001">
    <property type="protein sequence ID" value="RXR08654.1"/>
    <property type="molecule type" value="Genomic_DNA"/>
</dbReference>
<dbReference type="RefSeq" id="WP_129469545.1">
    <property type="nucleotide sequence ID" value="NZ_SAWZ01000001.1"/>
</dbReference>
<protein>
    <submittedName>
        <fullName evidence="1">Uncharacterized protein</fullName>
    </submittedName>
</protein>
<organism evidence="1 2">
    <name type="scientific">Pseudoxanthomonas composti</name>
    <dbReference type="NCBI Taxonomy" id="2137479"/>
    <lineage>
        <taxon>Bacteria</taxon>
        <taxon>Pseudomonadati</taxon>
        <taxon>Pseudomonadota</taxon>
        <taxon>Gammaproteobacteria</taxon>
        <taxon>Lysobacterales</taxon>
        <taxon>Lysobacteraceae</taxon>
        <taxon>Pseudoxanthomonas</taxon>
    </lineage>
</organism>
<gene>
    <name evidence="1" type="ORF">EPA99_02215</name>
</gene>
<evidence type="ECO:0000313" key="2">
    <source>
        <dbReference type="Proteomes" id="UP000289784"/>
    </source>
</evidence>
<reference evidence="1 2" key="1">
    <citation type="submission" date="2019-01" db="EMBL/GenBank/DDBJ databases">
        <title>Pseudoxanthomonas composti sp. nov., isolated from compost.</title>
        <authorList>
            <person name="Yang G."/>
        </authorList>
    </citation>
    <scope>NUCLEOTIDE SEQUENCE [LARGE SCALE GENOMIC DNA]</scope>
    <source>
        <strain evidence="1 2">GSS15</strain>
    </source>
</reference>
<dbReference type="Proteomes" id="UP000289784">
    <property type="component" value="Unassembled WGS sequence"/>
</dbReference>